<dbReference type="SMART" id="SM00534">
    <property type="entry name" value="MUTSac"/>
    <property type="match status" value="1"/>
</dbReference>
<feature type="transmembrane region" description="Helical" evidence="4">
    <location>
        <begin position="196"/>
        <end position="217"/>
    </location>
</feature>
<dbReference type="AlphaFoldDB" id="A0A6C0IQS7"/>
<dbReference type="PANTHER" id="PTHR11361">
    <property type="entry name" value="DNA MISMATCH REPAIR PROTEIN MUTS FAMILY MEMBER"/>
    <property type="match status" value="1"/>
</dbReference>
<name>A0A6C0IQS7_9ZZZZ</name>
<dbReference type="SUPFAM" id="SSF52540">
    <property type="entry name" value="P-loop containing nucleoside triphosphate hydrolases"/>
    <property type="match status" value="1"/>
</dbReference>
<organism evidence="6">
    <name type="scientific">viral metagenome</name>
    <dbReference type="NCBI Taxonomy" id="1070528"/>
    <lineage>
        <taxon>unclassified sequences</taxon>
        <taxon>metagenomes</taxon>
        <taxon>organismal metagenomes</taxon>
    </lineage>
</organism>
<keyword evidence="1" id="KW-0547">Nucleotide-binding</keyword>
<dbReference type="Pfam" id="PF00488">
    <property type="entry name" value="MutS_V"/>
    <property type="match status" value="1"/>
</dbReference>
<keyword evidence="4" id="KW-1133">Transmembrane helix</keyword>
<dbReference type="Gene3D" id="3.40.50.300">
    <property type="entry name" value="P-loop containing nucleotide triphosphate hydrolases"/>
    <property type="match status" value="1"/>
</dbReference>
<proteinExistence type="predicted"/>
<dbReference type="PANTHER" id="PTHR11361:SF99">
    <property type="entry name" value="DNA MISMATCH REPAIR PROTEIN"/>
    <property type="match status" value="1"/>
</dbReference>
<dbReference type="InterPro" id="IPR045076">
    <property type="entry name" value="MutS"/>
</dbReference>
<sequence>MFIYVLFIFLYSFVRVKDNKELAYMSFNKFVNTYFVNKSSSNDTSYNFLADYEKNDIYEEIQKFTLPINYLPTDKIYPIQDHVKEDLEMISTHENSTCMYGYVLNPTNVFGECTMNLWSNQITNHVPFLQDTQSIVSNWDKIGYSSCDKVEQVIPVWKMLKKDASFLDKYNYVDWEQFKSLNYSTPFLQVLSTMTILSPLISLIIPIIFLVFPFVLLKIQGIPIDFSNYIKILTQLAKHHFIGKAIISMSNFSAENFVYFLVTFGLYGVQVYQNITTCIKYHKNVQKINNALKVVENFTEHSIQNMNHFQEITQSYTTYTDFNEQISLHTTRLQHMKEMLRNLPQFSSSMKDYTNNGYMLRCFYELYDNRELEETMLFAFGFEGYMNNLHGLQQNVKDKHITYATYTDDTNTNIKQQYYPPLLHENVVKNTCDLSNNIIISAPNKAGKTTILKTTTLNIIFSQQFGCGFYQSAIIHPYQYIHSYLNIPDTSQRDSLFQAESRRCKDIIDHILENQGSRHFCIFDELYSGTNPDEASQAGKAFINYLSRFSNVDFILTTHYFKICKFFKKHNNICNYKMKVDVENTGDFNYTYKLKKGISTLKGGIRVLKDLNYPEEILKEVM</sequence>
<feature type="domain" description="DNA mismatch repair proteins mutS family" evidence="5">
    <location>
        <begin position="435"/>
        <end position="621"/>
    </location>
</feature>
<keyword evidence="3" id="KW-0238">DNA-binding</keyword>
<dbReference type="InterPro" id="IPR027417">
    <property type="entry name" value="P-loop_NTPase"/>
</dbReference>
<feature type="transmembrane region" description="Helical" evidence="4">
    <location>
        <begin position="257"/>
        <end position="275"/>
    </location>
</feature>
<protein>
    <recommendedName>
        <fullName evidence="5">DNA mismatch repair proteins mutS family domain-containing protein</fullName>
    </recommendedName>
</protein>
<evidence type="ECO:0000256" key="1">
    <source>
        <dbReference type="ARBA" id="ARBA00022741"/>
    </source>
</evidence>
<accession>A0A6C0IQS7</accession>
<keyword evidence="2" id="KW-0067">ATP-binding</keyword>
<keyword evidence="4" id="KW-0812">Transmembrane</keyword>
<evidence type="ECO:0000259" key="5">
    <source>
        <dbReference type="SMART" id="SM00534"/>
    </source>
</evidence>
<evidence type="ECO:0000256" key="4">
    <source>
        <dbReference type="SAM" id="Phobius"/>
    </source>
</evidence>
<dbReference type="GO" id="GO:0005829">
    <property type="term" value="C:cytosol"/>
    <property type="evidence" value="ECO:0007669"/>
    <property type="project" value="TreeGrafter"/>
</dbReference>
<keyword evidence="4" id="KW-0472">Membrane</keyword>
<dbReference type="EMBL" id="MN740241">
    <property type="protein sequence ID" value="QHT95551.1"/>
    <property type="molecule type" value="Genomic_DNA"/>
</dbReference>
<dbReference type="InterPro" id="IPR000432">
    <property type="entry name" value="DNA_mismatch_repair_MutS_C"/>
</dbReference>
<evidence type="ECO:0000313" key="6">
    <source>
        <dbReference type="EMBL" id="QHT95551.1"/>
    </source>
</evidence>
<evidence type="ECO:0000256" key="2">
    <source>
        <dbReference type="ARBA" id="ARBA00022840"/>
    </source>
</evidence>
<reference evidence="6" key="1">
    <citation type="journal article" date="2020" name="Nature">
        <title>Giant virus diversity and host interactions through global metagenomics.</title>
        <authorList>
            <person name="Schulz F."/>
            <person name="Roux S."/>
            <person name="Paez-Espino D."/>
            <person name="Jungbluth S."/>
            <person name="Walsh D.A."/>
            <person name="Denef V.J."/>
            <person name="McMahon K.D."/>
            <person name="Konstantinidis K.T."/>
            <person name="Eloe-Fadrosh E.A."/>
            <person name="Kyrpides N.C."/>
            <person name="Woyke T."/>
        </authorList>
    </citation>
    <scope>NUCLEOTIDE SEQUENCE</scope>
    <source>
        <strain evidence="6">GVMAG-M-3300024261-8</strain>
    </source>
</reference>
<dbReference type="GO" id="GO:0006298">
    <property type="term" value="P:mismatch repair"/>
    <property type="evidence" value="ECO:0007669"/>
    <property type="project" value="InterPro"/>
</dbReference>
<dbReference type="GO" id="GO:0005524">
    <property type="term" value="F:ATP binding"/>
    <property type="evidence" value="ECO:0007669"/>
    <property type="project" value="UniProtKB-KW"/>
</dbReference>
<evidence type="ECO:0000256" key="3">
    <source>
        <dbReference type="ARBA" id="ARBA00023125"/>
    </source>
</evidence>
<dbReference type="GO" id="GO:0030983">
    <property type="term" value="F:mismatched DNA binding"/>
    <property type="evidence" value="ECO:0007669"/>
    <property type="project" value="InterPro"/>
</dbReference>
<dbReference type="GO" id="GO:0140664">
    <property type="term" value="F:ATP-dependent DNA damage sensor activity"/>
    <property type="evidence" value="ECO:0007669"/>
    <property type="project" value="InterPro"/>
</dbReference>